<reference evidence="1 2" key="1">
    <citation type="journal article" date="2018" name="Front. Plant Sci.">
        <title>Red Clover (Trifolium pratense) and Zigzag Clover (T. medium) - A Picture of Genomic Similarities and Differences.</title>
        <authorList>
            <person name="Dluhosova J."/>
            <person name="Istvanek J."/>
            <person name="Nedelnik J."/>
            <person name="Repkova J."/>
        </authorList>
    </citation>
    <scope>NUCLEOTIDE SEQUENCE [LARGE SCALE GENOMIC DNA]</scope>
    <source>
        <strain evidence="2">cv. 10/8</strain>
        <tissue evidence="1">Leaf</tissue>
    </source>
</reference>
<accession>A0A392M173</accession>
<keyword evidence="2" id="KW-1185">Reference proteome</keyword>
<proteinExistence type="predicted"/>
<dbReference type="EMBL" id="LXQA010001767">
    <property type="protein sequence ID" value="MCH81015.1"/>
    <property type="molecule type" value="Genomic_DNA"/>
</dbReference>
<dbReference type="Proteomes" id="UP000265520">
    <property type="component" value="Unassembled WGS sequence"/>
</dbReference>
<protein>
    <submittedName>
        <fullName evidence="1">Uncharacterized protein</fullName>
    </submittedName>
</protein>
<name>A0A392M173_9FABA</name>
<evidence type="ECO:0000313" key="2">
    <source>
        <dbReference type="Proteomes" id="UP000265520"/>
    </source>
</evidence>
<dbReference type="AlphaFoldDB" id="A0A392M173"/>
<sequence>MARLTRALELDFRPSAYDCPRATLFMLNQTSSVSDYYKGFNDLANMVYGVNNEAFLDCFMSGLQADIRRDVIALSPASFPKAFALAKLFEEKYTVQPKPQFTPYIYKSPNTQNNYQTKISRNTNKPDPISPQNPQKIQLPPLLPTPNQNPMAIKNISPTEMQLRHDKGLCYFCDEIFSHTHCCPNRRLIKLQLTEEDEENLEHDPPEEFLTSPIYEKPNITFP</sequence>
<gene>
    <name evidence="1" type="ORF">A2U01_0001793</name>
</gene>
<organism evidence="1 2">
    <name type="scientific">Trifolium medium</name>
    <dbReference type="NCBI Taxonomy" id="97028"/>
    <lineage>
        <taxon>Eukaryota</taxon>
        <taxon>Viridiplantae</taxon>
        <taxon>Streptophyta</taxon>
        <taxon>Embryophyta</taxon>
        <taxon>Tracheophyta</taxon>
        <taxon>Spermatophyta</taxon>
        <taxon>Magnoliopsida</taxon>
        <taxon>eudicotyledons</taxon>
        <taxon>Gunneridae</taxon>
        <taxon>Pentapetalae</taxon>
        <taxon>rosids</taxon>
        <taxon>fabids</taxon>
        <taxon>Fabales</taxon>
        <taxon>Fabaceae</taxon>
        <taxon>Papilionoideae</taxon>
        <taxon>50 kb inversion clade</taxon>
        <taxon>NPAAA clade</taxon>
        <taxon>Hologalegina</taxon>
        <taxon>IRL clade</taxon>
        <taxon>Trifolieae</taxon>
        <taxon>Trifolium</taxon>
    </lineage>
</organism>
<evidence type="ECO:0000313" key="1">
    <source>
        <dbReference type="EMBL" id="MCH81015.1"/>
    </source>
</evidence>
<comment type="caution">
    <text evidence="1">The sequence shown here is derived from an EMBL/GenBank/DDBJ whole genome shotgun (WGS) entry which is preliminary data.</text>
</comment>